<protein>
    <submittedName>
        <fullName evidence="1">Uncharacterized protein</fullName>
    </submittedName>
</protein>
<proteinExistence type="predicted"/>
<reference evidence="1 2" key="1">
    <citation type="submission" date="2024-03" db="EMBL/GenBank/DDBJ databases">
        <title>Draft genome sequence of Pseudonocardia nematodicida JCM 31783.</title>
        <authorList>
            <person name="Butdee W."/>
            <person name="Duangmal K."/>
        </authorList>
    </citation>
    <scope>NUCLEOTIDE SEQUENCE [LARGE SCALE GENOMIC DNA]</scope>
    <source>
        <strain evidence="1 2">JCM 31783</strain>
    </source>
</reference>
<accession>A0ABV1K5F2</accession>
<dbReference type="RefSeq" id="WP_349296737.1">
    <property type="nucleotide sequence ID" value="NZ_JBEDNQ010000001.1"/>
</dbReference>
<sequence>MSERLTVSFDSRIAARVRACAATTRGGASGYLARLVADDQLREAGESMARWYAANPTFLEDAVSEREAAEGSA</sequence>
<organism evidence="1 2">
    <name type="scientific">Pseudonocardia nematodicida</name>
    <dbReference type="NCBI Taxonomy" id="1206997"/>
    <lineage>
        <taxon>Bacteria</taxon>
        <taxon>Bacillati</taxon>
        <taxon>Actinomycetota</taxon>
        <taxon>Actinomycetes</taxon>
        <taxon>Pseudonocardiales</taxon>
        <taxon>Pseudonocardiaceae</taxon>
        <taxon>Pseudonocardia</taxon>
    </lineage>
</organism>
<name>A0ABV1K5F2_9PSEU</name>
<evidence type="ECO:0000313" key="1">
    <source>
        <dbReference type="EMBL" id="MEQ3549669.1"/>
    </source>
</evidence>
<comment type="caution">
    <text evidence="1">The sequence shown here is derived from an EMBL/GenBank/DDBJ whole genome shotgun (WGS) entry which is preliminary data.</text>
</comment>
<dbReference type="EMBL" id="JBEDNQ010000001">
    <property type="protein sequence ID" value="MEQ3549669.1"/>
    <property type="molecule type" value="Genomic_DNA"/>
</dbReference>
<gene>
    <name evidence="1" type="ORF">WIS52_04210</name>
</gene>
<evidence type="ECO:0000313" key="2">
    <source>
        <dbReference type="Proteomes" id="UP001494902"/>
    </source>
</evidence>
<keyword evidence="2" id="KW-1185">Reference proteome</keyword>
<dbReference type="Proteomes" id="UP001494902">
    <property type="component" value="Unassembled WGS sequence"/>
</dbReference>